<sequence>MSNSWERSLRDDQVQATLAVLKIRQDYDQNKIVSILNMKSALFATERGLSQAKLLADAVNALTSGCLYRGPSHRHGFDLAAADRVYEFIVQLYQGEIYVKFFVTEHGTEFRSFHPTERSIDKSFRRL</sequence>
<dbReference type="RefSeq" id="WP_137616871.1">
    <property type="nucleotide sequence ID" value="NZ_BJDI01000013.1"/>
</dbReference>
<comment type="caution">
    <text evidence="1">The sequence shown here is derived from an EMBL/GenBank/DDBJ whole genome shotgun (WGS) entry which is preliminary data.</text>
</comment>
<dbReference type="Proteomes" id="UP001596171">
    <property type="component" value="Unassembled WGS sequence"/>
</dbReference>
<accession>A0ABW1SI09</accession>
<evidence type="ECO:0000313" key="2">
    <source>
        <dbReference type="Proteomes" id="UP001596171"/>
    </source>
</evidence>
<protein>
    <submittedName>
        <fullName evidence="1">Uncharacterized protein</fullName>
    </submittedName>
</protein>
<name>A0ABW1SI09_9LACO</name>
<gene>
    <name evidence="1" type="ORF">ACFP1L_04535</name>
</gene>
<reference evidence="2" key="1">
    <citation type="journal article" date="2019" name="Int. J. Syst. Evol. Microbiol.">
        <title>The Global Catalogue of Microorganisms (GCM) 10K type strain sequencing project: providing services to taxonomists for standard genome sequencing and annotation.</title>
        <authorList>
            <consortium name="The Broad Institute Genomics Platform"/>
            <consortium name="The Broad Institute Genome Sequencing Center for Infectious Disease"/>
            <person name="Wu L."/>
            <person name="Ma J."/>
        </authorList>
    </citation>
    <scope>NUCLEOTIDE SEQUENCE [LARGE SCALE GENOMIC DNA]</scope>
    <source>
        <strain evidence="2">CCM 8930</strain>
    </source>
</reference>
<dbReference type="EMBL" id="JBHSSE010000009">
    <property type="protein sequence ID" value="MFC6201167.1"/>
    <property type="molecule type" value="Genomic_DNA"/>
</dbReference>
<proteinExistence type="predicted"/>
<evidence type="ECO:0000313" key="1">
    <source>
        <dbReference type="EMBL" id="MFC6201167.1"/>
    </source>
</evidence>
<keyword evidence="2" id="KW-1185">Reference proteome</keyword>
<organism evidence="1 2">
    <name type="scientific">Lactiplantibacillus nangangensis</name>
    <dbReference type="NCBI Taxonomy" id="2559917"/>
    <lineage>
        <taxon>Bacteria</taxon>
        <taxon>Bacillati</taxon>
        <taxon>Bacillota</taxon>
        <taxon>Bacilli</taxon>
        <taxon>Lactobacillales</taxon>
        <taxon>Lactobacillaceae</taxon>
        <taxon>Lactiplantibacillus</taxon>
    </lineage>
</organism>